<comment type="caution">
    <text evidence="1">The sequence shown here is derived from an EMBL/GenBank/DDBJ whole genome shotgun (WGS) entry which is preliminary data.</text>
</comment>
<dbReference type="GO" id="GO:0042593">
    <property type="term" value="P:glucose homeostasis"/>
    <property type="evidence" value="ECO:0007669"/>
    <property type="project" value="TreeGrafter"/>
</dbReference>
<accession>A0A9D3RR67</accession>
<dbReference type="Proteomes" id="UP001044222">
    <property type="component" value="Chromosome 10"/>
</dbReference>
<dbReference type="PANTHER" id="PTHR46435:SF1">
    <property type="entry name" value="E3 UBIQUITIN-PROTEIN LIGASE HECTD4-RELATED"/>
    <property type="match status" value="1"/>
</dbReference>
<dbReference type="AlphaFoldDB" id="A0A9D3RR67"/>
<dbReference type="EMBL" id="JAFIRN010000010">
    <property type="protein sequence ID" value="KAG5840239.1"/>
    <property type="molecule type" value="Genomic_DNA"/>
</dbReference>
<sequence>MGSGAVDSSQWLSVKEETIFLHDGLIRVTDLAELPSEIGVSEQGDTEQEILTFETKNPAELAERLRAVCGNQSNAYARLLEYRLNALRGLWGAQRQLALEEQQEREGAGGDEEALALLKRQGLLQQPEQAPFTSRMGLLLVFPLLQSQSRSDPTLCSITAEVLLACLRDCQPLSLSKEPADCLNGLESLLCSWLEEEPAHRPAPSPLHTHRQRENAAAALVALACARGSLKTFIHTVHLLQRQTDLGQLPVADVLYRLLLLEGGPGSPSCLLGGKHSVSWGFEDMLPPGQQRHGSREQR</sequence>
<evidence type="ECO:0000313" key="1">
    <source>
        <dbReference type="EMBL" id="KAG5840239.1"/>
    </source>
</evidence>
<keyword evidence="2" id="KW-1185">Reference proteome</keyword>
<organism evidence="1 2">
    <name type="scientific">Anguilla anguilla</name>
    <name type="common">European freshwater eel</name>
    <name type="synonym">Muraena anguilla</name>
    <dbReference type="NCBI Taxonomy" id="7936"/>
    <lineage>
        <taxon>Eukaryota</taxon>
        <taxon>Metazoa</taxon>
        <taxon>Chordata</taxon>
        <taxon>Craniata</taxon>
        <taxon>Vertebrata</taxon>
        <taxon>Euteleostomi</taxon>
        <taxon>Actinopterygii</taxon>
        <taxon>Neopterygii</taxon>
        <taxon>Teleostei</taxon>
        <taxon>Anguilliformes</taxon>
        <taxon>Anguillidae</taxon>
        <taxon>Anguilla</taxon>
    </lineage>
</organism>
<reference evidence="1" key="1">
    <citation type="submission" date="2021-01" db="EMBL/GenBank/DDBJ databases">
        <title>A chromosome-scale assembly of European eel, Anguilla anguilla.</title>
        <authorList>
            <person name="Henkel C."/>
            <person name="Jong-Raadsen S.A."/>
            <person name="Dufour S."/>
            <person name="Weltzien F.-A."/>
            <person name="Palstra A.P."/>
            <person name="Pelster B."/>
            <person name="Spaink H.P."/>
            <person name="Van Den Thillart G.E."/>
            <person name="Jansen H."/>
            <person name="Zahm M."/>
            <person name="Klopp C."/>
            <person name="Cedric C."/>
            <person name="Louis A."/>
            <person name="Berthelot C."/>
            <person name="Parey E."/>
            <person name="Roest Crollius H."/>
            <person name="Montfort J."/>
            <person name="Robinson-Rechavi M."/>
            <person name="Bucao C."/>
            <person name="Bouchez O."/>
            <person name="Gislard M."/>
            <person name="Lluch J."/>
            <person name="Milhes M."/>
            <person name="Lampietro C."/>
            <person name="Lopez Roques C."/>
            <person name="Donnadieu C."/>
            <person name="Braasch I."/>
            <person name="Desvignes T."/>
            <person name="Postlethwait J."/>
            <person name="Bobe J."/>
            <person name="Guiguen Y."/>
            <person name="Dirks R."/>
        </authorList>
    </citation>
    <scope>NUCLEOTIDE SEQUENCE</scope>
    <source>
        <strain evidence="1">Tag_6206</strain>
        <tissue evidence="1">Liver</tissue>
    </source>
</reference>
<gene>
    <name evidence="1" type="ORF">ANANG_G00186710</name>
</gene>
<name>A0A9D3RR67_ANGAN</name>
<evidence type="ECO:0000313" key="2">
    <source>
        <dbReference type="Proteomes" id="UP001044222"/>
    </source>
</evidence>
<dbReference type="PANTHER" id="PTHR46435">
    <property type="entry name" value="E3 UBIQUITIN-PROTEIN LIGASE HECTD4-RELATED"/>
    <property type="match status" value="1"/>
</dbReference>
<protein>
    <submittedName>
        <fullName evidence="1">Uncharacterized protein</fullName>
    </submittedName>
</protein>
<dbReference type="InterPro" id="IPR043366">
    <property type="entry name" value="HECTD4"/>
</dbReference>
<proteinExistence type="predicted"/>